<dbReference type="SUPFAM" id="SSF141523">
    <property type="entry name" value="L,D-transpeptidase catalytic domain-like"/>
    <property type="match status" value="1"/>
</dbReference>
<dbReference type="InterPro" id="IPR036365">
    <property type="entry name" value="PGBD-like_sf"/>
</dbReference>
<comment type="similarity">
    <text evidence="2">Belongs to the YkuD family.</text>
</comment>
<organism evidence="11 12">
    <name type="scientific">Chelatococcus sambhunathii</name>
    <dbReference type="NCBI Taxonomy" id="363953"/>
    <lineage>
        <taxon>Bacteria</taxon>
        <taxon>Pseudomonadati</taxon>
        <taxon>Pseudomonadota</taxon>
        <taxon>Alphaproteobacteria</taxon>
        <taxon>Hyphomicrobiales</taxon>
        <taxon>Chelatococcaceae</taxon>
        <taxon>Chelatococcus</taxon>
    </lineage>
</organism>
<feature type="domain" description="L,D-TPase catalytic" evidence="10">
    <location>
        <begin position="363"/>
        <end position="529"/>
    </location>
</feature>
<feature type="signal peptide" evidence="9">
    <location>
        <begin position="1"/>
        <end position="37"/>
    </location>
</feature>
<dbReference type="InterPro" id="IPR036366">
    <property type="entry name" value="PGBDSf"/>
</dbReference>
<evidence type="ECO:0000256" key="5">
    <source>
        <dbReference type="ARBA" id="ARBA00022984"/>
    </source>
</evidence>
<accession>A0ABU1DIE5</accession>
<comment type="pathway">
    <text evidence="1 7">Cell wall biogenesis; peptidoglycan biosynthesis.</text>
</comment>
<proteinExistence type="inferred from homology"/>
<keyword evidence="6 7" id="KW-0961">Cell wall biogenesis/degradation</keyword>
<evidence type="ECO:0000256" key="3">
    <source>
        <dbReference type="ARBA" id="ARBA00022679"/>
    </source>
</evidence>
<evidence type="ECO:0000256" key="9">
    <source>
        <dbReference type="SAM" id="SignalP"/>
    </source>
</evidence>
<feature type="compositionally biased region" description="Low complexity" evidence="8">
    <location>
        <begin position="67"/>
        <end position="84"/>
    </location>
</feature>
<keyword evidence="5 7" id="KW-0573">Peptidoglycan synthesis</keyword>
<evidence type="ECO:0000259" key="10">
    <source>
        <dbReference type="PROSITE" id="PS52029"/>
    </source>
</evidence>
<dbReference type="InterPro" id="IPR005490">
    <property type="entry name" value="LD_TPept_cat_dom"/>
</dbReference>
<dbReference type="CDD" id="cd16913">
    <property type="entry name" value="YkuD_like"/>
    <property type="match status" value="1"/>
</dbReference>
<evidence type="ECO:0000256" key="8">
    <source>
        <dbReference type="SAM" id="MobiDB-lite"/>
    </source>
</evidence>
<reference evidence="11" key="1">
    <citation type="submission" date="2020-10" db="EMBL/GenBank/DDBJ databases">
        <authorList>
            <person name="Abbas A."/>
            <person name="Razzaq R."/>
            <person name="Waqas M."/>
            <person name="Abbas N."/>
            <person name="Nielsen T.K."/>
            <person name="Hansen L.H."/>
            <person name="Hussain S."/>
            <person name="Shahid M."/>
        </authorList>
    </citation>
    <scope>NUCLEOTIDE SEQUENCE</scope>
    <source>
        <strain evidence="11">S14</strain>
    </source>
</reference>
<evidence type="ECO:0000313" key="12">
    <source>
        <dbReference type="Proteomes" id="UP001181622"/>
    </source>
</evidence>
<evidence type="ECO:0000313" key="11">
    <source>
        <dbReference type="EMBL" id="MDR4307876.1"/>
    </source>
</evidence>
<name>A0ABU1DIE5_9HYPH</name>
<dbReference type="Pfam" id="PF20142">
    <property type="entry name" value="Scaffold"/>
    <property type="match status" value="1"/>
</dbReference>
<dbReference type="InterPro" id="IPR038063">
    <property type="entry name" value="Transpep_catalytic_dom"/>
</dbReference>
<evidence type="ECO:0000256" key="4">
    <source>
        <dbReference type="ARBA" id="ARBA00022960"/>
    </source>
</evidence>
<feature type="region of interest" description="Disordered" evidence="8">
    <location>
        <begin position="48"/>
        <end position="93"/>
    </location>
</feature>
<keyword evidence="3" id="KW-0808">Transferase</keyword>
<protein>
    <submittedName>
        <fullName evidence="11">L,D-transpeptidase family protein</fullName>
    </submittedName>
</protein>
<feature type="region of interest" description="Disordered" evidence="8">
    <location>
        <begin position="580"/>
        <end position="620"/>
    </location>
</feature>
<keyword evidence="12" id="KW-1185">Reference proteome</keyword>
<evidence type="ECO:0000256" key="7">
    <source>
        <dbReference type="PROSITE-ProRule" id="PRU01373"/>
    </source>
</evidence>
<dbReference type="RefSeq" id="WP_309393150.1">
    <property type="nucleotide sequence ID" value="NZ_JADBEO010000034.1"/>
</dbReference>
<evidence type="ECO:0000256" key="6">
    <source>
        <dbReference type="ARBA" id="ARBA00023316"/>
    </source>
</evidence>
<dbReference type="Proteomes" id="UP001181622">
    <property type="component" value="Unassembled WGS sequence"/>
</dbReference>
<dbReference type="SUPFAM" id="SSF47090">
    <property type="entry name" value="PGBD-like"/>
    <property type="match status" value="1"/>
</dbReference>
<dbReference type="InterPro" id="IPR002477">
    <property type="entry name" value="Peptidoglycan-bd-like"/>
</dbReference>
<gene>
    <name evidence="11" type="ORF">IHQ68_14725</name>
</gene>
<evidence type="ECO:0000256" key="1">
    <source>
        <dbReference type="ARBA" id="ARBA00004752"/>
    </source>
</evidence>
<dbReference type="Gene3D" id="2.40.440.10">
    <property type="entry name" value="L,D-transpeptidase catalytic domain-like"/>
    <property type="match status" value="1"/>
</dbReference>
<keyword evidence="4 7" id="KW-0133">Cell shape</keyword>
<dbReference type="EMBL" id="JADBEO010000034">
    <property type="protein sequence ID" value="MDR4307876.1"/>
    <property type="molecule type" value="Genomic_DNA"/>
</dbReference>
<dbReference type="PANTHER" id="PTHR41533:SF2">
    <property type="entry name" value="BLR7131 PROTEIN"/>
    <property type="match status" value="1"/>
</dbReference>
<sequence>MAASTLASGRRRPFVMRASGLFGAAAMCALIVGSAQAENRADPVAAAAPDPLYNPPAVGDRDFSTGALADPAATPAPAATAPAQSQPPAPELTNLAPLPAAVMATLGDPAFKLSQGDRDALKTFYAARQGAPFWISNDRFTDKAEAAKARIAKAAEDGLDPKAFKLPAPPADATPSEVAQAEIRMSVAALAYGRQAWGGRITPSSISPLVTAQPTPFDAQAALASLDQSHDVAATLDGFNPQHPQFQELRKLLAAARGAQGEVQELPRIPAGKLLEPGGEDPRVPALRKRLGLSGAPDDLYYDSELEQAVVAFQKQNKIGASGLVNKVTIRALNAGSHPRGDAELIELNMERWRWMPRDLGAKHVFVDIPVFRLHIMEDGRSTYDTRVIVGKATNQTPVFSDEIDHIVVNPYWNVPSTIALKEMQGSSLRGFEVVDSRGRKVEDFSWEDVKANRVRIRQPPGERNALGHIKFMFPNKHSVYLHDTSSRSLFEKSARAMSHGCVRVDRPLEFADALSGDQGLSGSKLKSMIGGKERSLTLSRKIPVHLTYFTAWVDPNGKLETRDDLYGLDGRLRLALRGEPLPPLPKDEAPRVIAKPKPKPKPAPAPEETVASAVPAPAPERPKSVNWIHRLFGVDSR</sequence>
<evidence type="ECO:0000256" key="2">
    <source>
        <dbReference type="ARBA" id="ARBA00005992"/>
    </source>
</evidence>
<dbReference type="PANTHER" id="PTHR41533">
    <property type="entry name" value="L,D-TRANSPEPTIDASE HI_1667-RELATED"/>
    <property type="match status" value="1"/>
</dbReference>
<dbReference type="PROSITE" id="PS52029">
    <property type="entry name" value="LD_TPASE"/>
    <property type="match status" value="1"/>
</dbReference>
<feature type="active site" description="Nucleophile" evidence="7">
    <location>
        <position position="502"/>
    </location>
</feature>
<dbReference type="Pfam" id="PF01471">
    <property type="entry name" value="PG_binding_1"/>
    <property type="match status" value="1"/>
</dbReference>
<dbReference type="InterPro" id="IPR045380">
    <property type="entry name" value="LD_TPept_scaffold_dom"/>
</dbReference>
<dbReference type="Gene3D" id="1.10.101.10">
    <property type="entry name" value="PGBD-like superfamily/PGBD"/>
    <property type="match status" value="1"/>
</dbReference>
<feature type="chain" id="PRO_5046588978" evidence="9">
    <location>
        <begin position="38"/>
        <end position="638"/>
    </location>
</feature>
<keyword evidence="9" id="KW-0732">Signal</keyword>
<dbReference type="Pfam" id="PF03734">
    <property type="entry name" value="YkuD"/>
    <property type="match status" value="1"/>
</dbReference>
<feature type="active site" description="Proton donor/acceptor" evidence="7">
    <location>
        <position position="483"/>
    </location>
</feature>
<comment type="caution">
    <text evidence="11">The sequence shown here is derived from an EMBL/GenBank/DDBJ whole genome shotgun (WGS) entry which is preliminary data.</text>
</comment>
<dbReference type="InterPro" id="IPR052905">
    <property type="entry name" value="LD-transpeptidase_YkuD-like"/>
</dbReference>